<dbReference type="InterPro" id="IPR018631">
    <property type="entry name" value="AAA-ATPase-like_dom"/>
</dbReference>
<organism evidence="2 3">
    <name type="scientific">Mediterraneibacter gnavus CAG:126</name>
    <dbReference type="NCBI Taxonomy" id="1263106"/>
    <lineage>
        <taxon>Bacteria</taxon>
        <taxon>Bacillati</taxon>
        <taxon>Bacillota</taxon>
        <taxon>Clostridia</taxon>
        <taxon>Lachnospirales</taxon>
        <taxon>Lachnospiraceae</taxon>
        <taxon>Mediterraneibacter</taxon>
    </lineage>
</organism>
<accession>R5TXH8</accession>
<dbReference type="Pfam" id="PF09820">
    <property type="entry name" value="AAA-ATPase_like"/>
    <property type="match status" value="1"/>
</dbReference>
<dbReference type="Pfam" id="PF08011">
    <property type="entry name" value="PDDEXK_9"/>
    <property type="match status" value="1"/>
</dbReference>
<proteinExistence type="predicted"/>
<evidence type="ECO:0000313" key="3">
    <source>
        <dbReference type="Proteomes" id="UP000018114"/>
    </source>
</evidence>
<dbReference type="PANTHER" id="PTHR34825:SF1">
    <property type="entry name" value="AAA-ATPASE-LIKE DOMAIN-CONTAINING PROTEIN"/>
    <property type="match status" value="1"/>
</dbReference>
<evidence type="ECO:0000259" key="1">
    <source>
        <dbReference type="Pfam" id="PF09820"/>
    </source>
</evidence>
<dbReference type="AlphaFoldDB" id="R5TXH8"/>
<dbReference type="PANTHER" id="PTHR34825">
    <property type="entry name" value="CONSERVED PROTEIN, WITH A WEAK D-GALACTARATE DEHYDRATASE/ALTRONATE HYDROLASE DOMAIN"/>
    <property type="match status" value="1"/>
</dbReference>
<name>R5TXH8_MEDGN</name>
<gene>
    <name evidence="2" type="ORF">BN481_00834</name>
</gene>
<sequence length="372" mass="43081">MGKYPVISISLKGINAAAYEDAFDFAVQIMQRTAEEFQFLSDSEYLSEHDKSVYRELLDSNMSETVFCGGLKILSKLLEKHYRLKGFLLIDEYDVPLAKAFENGYYEQMIFQDYVNVFPENYWINTSSNDAVKKFIQMSGNFKTKREIETLLAGEEIIKEIHQELVYPEMYQSVENVWSLLFMTGYLTQRGRVDAKRYKLAIPNLEIRDIFETQIMEYFKESVAKDGDTLSRFCDALKNGEETKVGEIFESYLKKTISIRDTFVKKASKENFYHGILLGILGVKEEWYVSSNQESGEGYSDILVETENSETVILIEVKYANDGNLDQACERALQQIEEKKYDEELRENGVDKILKYGIACYMKRCKVKLADS</sequence>
<protein>
    <recommendedName>
        <fullName evidence="1">AAA-ATPase-like domain-containing protein</fullName>
    </recommendedName>
</protein>
<dbReference type="EMBL" id="CBAL010000111">
    <property type="protein sequence ID" value="CCZ68009.1"/>
    <property type="molecule type" value="Genomic_DNA"/>
</dbReference>
<dbReference type="Proteomes" id="UP000018114">
    <property type="component" value="Unassembled WGS sequence"/>
</dbReference>
<dbReference type="InterPro" id="IPR012547">
    <property type="entry name" value="PDDEXK_9"/>
</dbReference>
<evidence type="ECO:0000313" key="2">
    <source>
        <dbReference type="EMBL" id="CCZ68009.1"/>
    </source>
</evidence>
<comment type="caution">
    <text evidence="2">The sequence shown here is derived from an EMBL/GenBank/DDBJ whole genome shotgun (WGS) entry which is preliminary data.</text>
</comment>
<feature type="domain" description="AAA-ATPase-like" evidence="1">
    <location>
        <begin position="2"/>
        <end position="110"/>
    </location>
</feature>
<reference evidence="2" key="1">
    <citation type="submission" date="2012-11" db="EMBL/GenBank/DDBJ databases">
        <title>Dependencies among metagenomic species, viruses, plasmids and units of genetic variation.</title>
        <authorList>
            <person name="Nielsen H.B."/>
            <person name="Almeida M."/>
            <person name="Juncker A.S."/>
            <person name="Rasmussen S."/>
            <person name="Li J."/>
            <person name="Sunagawa S."/>
            <person name="Plichta D."/>
            <person name="Gautier L."/>
            <person name="Le Chatelier E."/>
            <person name="Peletier E."/>
            <person name="Bonde I."/>
            <person name="Nielsen T."/>
            <person name="Manichanh C."/>
            <person name="Arumugam M."/>
            <person name="Batto J."/>
            <person name="Santos M.B.Q.D."/>
            <person name="Blom N."/>
            <person name="Borruel N."/>
            <person name="Burgdorf K.S."/>
            <person name="Boumezbeur F."/>
            <person name="Casellas F."/>
            <person name="Dore J."/>
            <person name="Guarner F."/>
            <person name="Hansen T."/>
            <person name="Hildebrand F."/>
            <person name="Kaas R.S."/>
            <person name="Kennedy S."/>
            <person name="Kristiansen K."/>
            <person name="Kultima J.R."/>
            <person name="Leonard P."/>
            <person name="Levenez F."/>
            <person name="Lund O."/>
            <person name="Moumen B."/>
            <person name="Le Paslier D."/>
            <person name="Pons N."/>
            <person name="Pedersen O."/>
            <person name="Prifti E."/>
            <person name="Qin J."/>
            <person name="Raes J."/>
            <person name="Tap J."/>
            <person name="Tims S."/>
            <person name="Ussery D.W."/>
            <person name="Yamada T."/>
            <person name="MetaHit consortium"/>
            <person name="Renault P."/>
            <person name="Sicheritz-Ponten T."/>
            <person name="Bork P."/>
            <person name="Wang J."/>
            <person name="Brunak S."/>
            <person name="Ehrlich S.D."/>
        </authorList>
    </citation>
    <scope>NUCLEOTIDE SEQUENCE [LARGE SCALE GENOMIC DNA]</scope>
</reference>